<reference evidence="1 3" key="1">
    <citation type="submission" date="2015-11" db="EMBL/GenBank/DDBJ databases">
        <title>Genomic analysis of 38 Legionella species identifies large and diverse effector repertoires.</title>
        <authorList>
            <person name="Burstein D."/>
            <person name="Amaro F."/>
            <person name="Zusman T."/>
            <person name="Lifshitz Z."/>
            <person name="Cohen O."/>
            <person name="Gilbert J.A."/>
            <person name="Pupko T."/>
            <person name="Shuman H.A."/>
            <person name="Segal G."/>
        </authorList>
    </citation>
    <scope>NUCLEOTIDE SEQUENCE [LARGE SCALE GENOMIC DNA]</scope>
    <source>
        <strain evidence="1 3">CDC#1407-AL-14</strain>
    </source>
</reference>
<name>A0A378ID84_9GAMM</name>
<dbReference type="EMBL" id="LNXT01000052">
    <property type="protein sequence ID" value="KTC66757.1"/>
    <property type="molecule type" value="Genomic_DNA"/>
</dbReference>
<sequence>MQLSTKLTPLQIEAAAFWWKLLLLGVITGNDPQLSLRRNVSAHQRLQKQHIHKANQISPEWPSLFEQTLKELLLKQNEENGNFPFSLELNSEGLKSSSFLAQVIRELKNKHKIEVNIFMFPIRNIRMDFIDQNHIVLDKKLIDLSSFVRYCIGSLLMHNLLISETPSLPQLSEELNEGKISAFFGTVAYLFRYHSQLKAFYGNNEEAIRLELMKYRDIAIASFESTSVHRKARETVDDAMIQAYTKPAKFGHSRVTIPFFKPAITENTISQAAPGNTLKPAICVSEKPYASDDNLAVIWKPR</sequence>
<dbReference type="OrthoDB" id="5650871at2"/>
<reference evidence="2 4" key="2">
    <citation type="submission" date="2018-06" db="EMBL/GenBank/DDBJ databases">
        <authorList>
            <consortium name="Pathogen Informatics"/>
            <person name="Doyle S."/>
        </authorList>
    </citation>
    <scope>NUCLEOTIDE SEQUENCE [LARGE SCALE GENOMIC DNA]</scope>
    <source>
        <strain evidence="2 4">NCTC12437</strain>
    </source>
</reference>
<gene>
    <name evidence="1" type="ORF">Lbir_3059</name>
    <name evidence="2" type="ORF">NCTC12437_02710</name>
</gene>
<dbReference type="STRING" id="28083.Lbir_3059"/>
<dbReference type="Proteomes" id="UP000054735">
    <property type="component" value="Unassembled WGS sequence"/>
</dbReference>
<dbReference type="EMBL" id="UGNW01000001">
    <property type="protein sequence ID" value="STX32906.1"/>
    <property type="molecule type" value="Genomic_DNA"/>
</dbReference>
<evidence type="ECO:0000313" key="4">
    <source>
        <dbReference type="Proteomes" id="UP000255066"/>
    </source>
</evidence>
<protein>
    <submittedName>
        <fullName evidence="2">Uncharacterized protein</fullName>
    </submittedName>
</protein>
<evidence type="ECO:0000313" key="2">
    <source>
        <dbReference type="EMBL" id="STX32906.1"/>
    </source>
</evidence>
<dbReference type="RefSeq" id="WP_058525053.1">
    <property type="nucleotide sequence ID" value="NZ_CAAAHV010000028.1"/>
</dbReference>
<dbReference type="AlphaFoldDB" id="A0A378ID84"/>
<evidence type="ECO:0000313" key="3">
    <source>
        <dbReference type="Proteomes" id="UP000054735"/>
    </source>
</evidence>
<accession>A0A378ID84</accession>
<organism evidence="2 4">
    <name type="scientific">Legionella birminghamensis</name>
    <dbReference type="NCBI Taxonomy" id="28083"/>
    <lineage>
        <taxon>Bacteria</taxon>
        <taxon>Pseudomonadati</taxon>
        <taxon>Pseudomonadota</taxon>
        <taxon>Gammaproteobacteria</taxon>
        <taxon>Legionellales</taxon>
        <taxon>Legionellaceae</taxon>
        <taxon>Legionella</taxon>
    </lineage>
</organism>
<proteinExistence type="predicted"/>
<keyword evidence="3" id="KW-1185">Reference proteome</keyword>
<evidence type="ECO:0000313" key="1">
    <source>
        <dbReference type="EMBL" id="KTC66757.1"/>
    </source>
</evidence>
<dbReference type="Proteomes" id="UP000255066">
    <property type="component" value="Unassembled WGS sequence"/>
</dbReference>